<evidence type="ECO:0000256" key="1">
    <source>
        <dbReference type="SAM" id="MobiDB-lite"/>
    </source>
</evidence>
<sequence>MSTRFRLSLILGGPLQGHVGIFRLNRGQTSLSGVPNWTGHKRWIVMIGTSLSRIWPIWGNVSELATSPPGLYLMHAPKDTVLPYYMLPALNTTLGAWQSNSSDGTPALTWNSTSDTPSGASRRFQVPGVNLGPVGVAISFGGIDLLDVERGAWFDNFTAAMVVENPPADDPNAAVNKAAFTKHFGTPESPGPTSTYTDKVLVAYKPKAVLRFASLAEVEMYSVTAPSGGMWGVGAVSDSEPEFIYEPKTEDAYIVGIVVHSYWEDNSTSTLTSDANFTATTSPTTEATSNSTATSSPNMNSTSIVNSIATATFIVNSTATSSVNSTATLTSSVNSAVTSSPNSTSTSDTTSGANSTSTADSDSNSTSTFSSNFTSS</sequence>
<reference evidence="2" key="1">
    <citation type="submission" date="2023-03" db="EMBL/GenBank/DDBJ databases">
        <title>Massive genome expansion in bonnet fungi (Mycena s.s.) driven by repeated elements and novel gene families across ecological guilds.</title>
        <authorList>
            <consortium name="Lawrence Berkeley National Laboratory"/>
            <person name="Harder C.B."/>
            <person name="Miyauchi S."/>
            <person name="Viragh M."/>
            <person name="Kuo A."/>
            <person name="Thoen E."/>
            <person name="Andreopoulos B."/>
            <person name="Lu D."/>
            <person name="Skrede I."/>
            <person name="Drula E."/>
            <person name="Henrissat B."/>
            <person name="Morin E."/>
            <person name="Kohler A."/>
            <person name="Barry K."/>
            <person name="LaButti K."/>
            <person name="Morin E."/>
            <person name="Salamov A."/>
            <person name="Lipzen A."/>
            <person name="Mereny Z."/>
            <person name="Hegedus B."/>
            <person name="Baldrian P."/>
            <person name="Stursova M."/>
            <person name="Weitz H."/>
            <person name="Taylor A."/>
            <person name="Grigoriev I.V."/>
            <person name="Nagy L.G."/>
            <person name="Martin F."/>
            <person name="Kauserud H."/>
        </authorList>
    </citation>
    <scope>NUCLEOTIDE SEQUENCE</scope>
    <source>
        <strain evidence="2">CBHHK182m</strain>
    </source>
</reference>
<gene>
    <name evidence="2" type="ORF">B0H16DRAFT_1762964</name>
</gene>
<dbReference type="AlphaFoldDB" id="A0AAD7MXR3"/>
<dbReference type="Proteomes" id="UP001215598">
    <property type="component" value="Unassembled WGS sequence"/>
</dbReference>
<feature type="region of interest" description="Disordered" evidence="1">
    <location>
        <begin position="334"/>
        <end position="376"/>
    </location>
</feature>
<keyword evidence="3" id="KW-1185">Reference proteome</keyword>
<protein>
    <submittedName>
        <fullName evidence="2">Uncharacterized protein</fullName>
    </submittedName>
</protein>
<name>A0AAD7MXR3_9AGAR</name>
<accession>A0AAD7MXR3</accession>
<evidence type="ECO:0000313" key="2">
    <source>
        <dbReference type="EMBL" id="KAJ7736853.1"/>
    </source>
</evidence>
<proteinExistence type="predicted"/>
<evidence type="ECO:0000313" key="3">
    <source>
        <dbReference type="Proteomes" id="UP001215598"/>
    </source>
</evidence>
<organism evidence="2 3">
    <name type="scientific">Mycena metata</name>
    <dbReference type="NCBI Taxonomy" id="1033252"/>
    <lineage>
        <taxon>Eukaryota</taxon>
        <taxon>Fungi</taxon>
        <taxon>Dikarya</taxon>
        <taxon>Basidiomycota</taxon>
        <taxon>Agaricomycotina</taxon>
        <taxon>Agaricomycetes</taxon>
        <taxon>Agaricomycetidae</taxon>
        <taxon>Agaricales</taxon>
        <taxon>Marasmiineae</taxon>
        <taxon>Mycenaceae</taxon>
        <taxon>Mycena</taxon>
    </lineage>
</organism>
<feature type="region of interest" description="Disordered" evidence="1">
    <location>
        <begin position="279"/>
        <end position="300"/>
    </location>
</feature>
<dbReference type="EMBL" id="JARKIB010000119">
    <property type="protein sequence ID" value="KAJ7736853.1"/>
    <property type="molecule type" value="Genomic_DNA"/>
</dbReference>
<comment type="caution">
    <text evidence="2">The sequence shown here is derived from an EMBL/GenBank/DDBJ whole genome shotgun (WGS) entry which is preliminary data.</text>
</comment>